<dbReference type="HOGENOM" id="CLU_506560_0_0_1"/>
<evidence type="ECO:0000313" key="14">
    <source>
        <dbReference type="EnsemblMetazoa" id="tetur07g00970.1"/>
    </source>
</evidence>
<accession>T1K8D7</accession>
<evidence type="ECO:0000256" key="6">
    <source>
        <dbReference type="ARBA" id="ARBA00022989"/>
    </source>
</evidence>
<evidence type="ECO:0000256" key="13">
    <source>
        <dbReference type="SAM" id="Phobius"/>
    </source>
</evidence>
<evidence type="ECO:0000256" key="8">
    <source>
        <dbReference type="ARBA" id="ARBA00023065"/>
    </source>
</evidence>
<keyword evidence="5 12" id="KW-0812">Transmembrane</keyword>
<dbReference type="OrthoDB" id="6416199at2759"/>
<dbReference type="Proteomes" id="UP000015104">
    <property type="component" value="Unassembled WGS sequence"/>
</dbReference>
<keyword evidence="7" id="KW-0915">Sodium</keyword>
<dbReference type="GO" id="GO:0005272">
    <property type="term" value="F:sodium channel activity"/>
    <property type="evidence" value="ECO:0007669"/>
    <property type="project" value="UniProtKB-KW"/>
</dbReference>
<dbReference type="EnsemblMetazoa" id="tetur07g00970.1">
    <property type="protein sequence ID" value="tetur07g00970.1"/>
    <property type="gene ID" value="tetur07g00970"/>
</dbReference>
<dbReference type="GO" id="GO:0016020">
    <property type="term" value="C:membrane"/>
    <property type="evidence" value="ECO:0007669"/>
    <property type="project" value="UniProtKB-SubCell"/>
</dbReference>
<name>T1K8D7_TETUR</name>
<keyword evidence="15" id="KW-1185">Reference proteome</keyword>
<evidence type="ECO:0000256" key="1">
    <source>
        <dbReference type="ARBA" id="ARBA00004141"/>
    </source>
</evidence>
<proteinExistence type="inferred from homology"/>
<organism evidence="14 15">
    <name type="scientific">Tetranychus urticae</name>
    <name type="common">Two-spotted spider mite</name>
    <dbReference type="NCBI Taxonomy" id="32264"/>
    <lineage>
        <taxon>Eukaryota</taxon>
        <taxon>Metazoa</taxon>
        <taxon>Ecdysozoa</taxon>
        <taxon>Arthropoda</taxon>
        <taxon>Chelicerata</taxon>
        <taxon>Arachnida</taxon>
        <taxon>Acari</taxon>
        <taxon>Acariformes</taxon>
        <taxon>Trombidiformes</taxon>
        <taxon>Prostigmata</taxon>
        <taxon>Eleutherengona</taxon>
        <taxon>Raphignathae</taxon>
        <taxon>Tetranychoidea</taxon>
        <taxon>Tetranychidae</taxon>
        <taxon>Tetranychus</taxon>
    </lineage>
</organism>
<keyword evidence="10 12" id="KW-0739">Sodium transport</keyword>
<evidence type="ECO:0000256" key="5">
    <source>
        <dbReference type="ARBA" id="ARBA00022692"/>
    </source>
</evidence>
<dbReference type="OMA" id="QECLIKQ"/>
<dbReference type="Pfam" id="PF00858">
    <property type="entry name" value="ASC"/>
    <property type="match status" value="1"/>
</dbReference>
<evidence type="ECO:0000313" key="15">
    <source>
        <dbReference type="Proteomes" id="UP000015104"/>
    </source>
</evidence>
<keyword evidence="3 12" id="KW-0813">Transport</keyword>
<reference evidence="15" key="1">
    <citation type="submission" date="2011-08" db="EMBL/GenBank/DDBJ databases">
        <authorList>
            <person name="Rombauts S."/>
        </authorList>
    </citation>
    <scope>NUCLEOTIDE SEQUENCE</scope>
    <source>
        <strain evidence="15">London</strain>
    </source>
</reference>
<evidence type="ECO:0000256" key="12">
    <source>
        <dbReference type="RuleBase" id="RU000679"/>
    </source>
</evidence>
<keyword evidence="9 13" id="KW-0472">Membrane</keyword>
<sequence>MLSSKKYFETIEEASVESFNAINIAKNNGVSGDDKAVKTTKSLELFKICYNLVTIIGFLWQVYSVNYIYLQYNTVVNIIVSKMTHYNMPGITICLDYDMEDKETFKLFYPDHNMDNYSPDDLRLIFLQTPIHSIYRNAHTVGRVSINCTVKCSRDSRFVKPSSSFQSTSFDSASFCVDIPCSIYSKPIETLSWARNNVIRRCTTYFTWNSTSTPLREYSEDGRELIEFNVASNGSAVVIFAMHSGKTLPWTEREDFSSLDIDRYRRFTIDYSVIIFELLPRPYKTNCSHYIEYGVFGRTYCVHSCERSMFRRERGTWPLDVPAPVNTSLSFFPHGSGLRRERAFPLKTFAACSKSCIQPECSSYIITFTTKNQDFIPNHDNKTQLRSSIFVNRPRSYAISYIHSPAINFIEYFTYISGSFSLWFGLSALSIFNVLPRICEGNKKPMKRPIAVDKLDKRFWQTSKYVNGFYSNYKHIETKVIFDNSMDLSHDSNPTDKSIDSTNPIFLSMISTGRRGNGKKHSLTTVFQTFEAHRIIY</sequence>
<evidence type="ECO:0000256" key="10">
    <source>
        <dbReference type="ARBA" id="ARBA00023201"/>
    </source>
</evidence>
<evidence type="ECO:0000256" key="7">
    <source>
        <dbReference type="ARBA" id="ARBA00023053"/>
    </source>
</evidence>
<protein>
    <submittedName>
        <fullName evidence="14">Uncharacterized protein</fullName>
    </submittedName>
</protein>
<keyword evidence="6 13" id="KW-1133">Transmembrane helix</keyword>
<dbReference type="AlphaFoldDB" id="T1K8D7"/>
<dbReference type="InterPro" id="IPR001873">
    <property type="entry name" value="ENaC"/>
</dbReference>
<dbReference type="KEGG" id="tut:107361580"/>
<comment type="similarity">
    <text evidence="2 12">Belongs to the amiloride-sensitive sodium channel (TC 1.A.6) family.</text>
</comment>
<keyword evidence="8 12" id="KW-0406">Ion transport</keyword>
<comment type="subcellular location">
    <subcellularLocation>
        <location evidence="1">Membrane</location>
        <topology evidence="1">Multi-pass membrane protein</topology>
    </subcellularLocation>
</comment>
<evidence type="ECO:0000256" key="2">
    <source>
        <dbReference type="ARBA" id="ARBA00007193"/>
    </source>
</evidence>
<evidence type="ECO:0000256" key="9">
    <source>
        <dbReference type="ARBA" id="ARBA00023136"/>
    </source>
</evidence>
<keyword evidence="4 12" id="KW-0894">Sodium channel</keyword>
<reference evidence="14" key="2">
    <citation type="submission" date="2015-06" db="UniProtKB">
        <authorList>
            <consortium name="EnsemblMetazoa"/>
        </authorList>
    </citation>
    <scope>IDENTIFICATION</scope>
</reference>
<evidence type="ECO:0000256" key="4">
    <source>
        <dbReference type="ARBA" id="ARBA00022461"/>
    </source>
</evidence>
<keyword evidence="11 12" id="KW-0407">Ion channel</keyword>
<gene>
    <name evidence="14" type="primary">107361580</name>
</gene>
<evidence type="ECO:0000256" key="11">
    <source>
        <dbReference type="ARBA" id="ARBA00023303"/>
    </source>
</evidence>
<feature type="transmembrane region" description="Helical" evidence="13">
    <location>
        <begin position="48"/>
        <end position="70"/>
    </location>
</feature>
<evidence type="ECO:0000256" key="3">
    <source>
        <dbReference type="ARBA" id="ARBA00022448"/>
    </source>
</evidence>
<dbReference type="EMBL" id="CAEY01001874">
    <property type="status" value="NOT_ANNOTATED_CDS"/>
    <property type="molecule type" value="Genomic_DNA"/>
</dbReference>